<evidence type="ECO:0000313" key="1">
    <source>
        <dbReference type="EMBL" id="QOY88141.1"/>
    </source>
</evidence>
<keyword evidence="2" id="KW-1185">Reference proteome</keyword>
<name>A0A7S7NQV5_PALFE</name>
<sequence>MRETLAEKSRRIALEPVPEEQVRAQLERVLASPPFRNSRRCQLLLRYAVEKACEGHIDELKERVVGSAVFGRDASYDTNQDAVVRNAAAEVRKKLAQYYLETGHVSELRIDLPPGSYLPEFHILAPEPRIEPVPEVRNARWPIWALGVLLGASLFGAGVYMGRPKPAPTTVLDKFWQPVIESKGEVQFCIGQTKTHSYVGRLPTTPSGAVDSKATIPVSKLVSNLDRFIWMGDSVALSKISGFLNTRGKEARYRWATSTPYSELRGKSAVMIGLFNNAWTIRLTEGLRFSLVRNEAEGWRGVKDLTSPDPFSWRVFRKQGAWTDETDYAMVTRVLDPNTEQFVVAAGGITHLGTMMTGDFLTNPVYLSEALREAPADWAKRNMQIVLETHVVGGTPGPPKVLAIHYW</sequence>
<dbReference type="RefSeq" id="WP_194449804.1">
    <property type="nucleotide sequence ID" value="NZ_CP063849.1"/>
</dbReference>
<dbReference type="KEGG" id="pfer:IRI77_36305"/>
<reference evidence="1 2" key="1">
    <citation type="submission" date="2020-10" db="EMBL/GenBank/DDBJ databases">
        <title>Complete genome sequence of Paludibaculum fermentans P105T, a facultatively anaerobic acidobacterium capable of dissimilatory Fe(III) reduction.</title>
        <authorList>
            <person name="Dedysh S.N."/>
            <person name="Beletsky A.V."/>
            <person name="Kulichevskaya I.S."/>
            <person name="Mardanov A.V."/>
            <person name="Ravin N.V."/>
        </authorList>
    </citation>
    <scope>NUCLEOTIDE SEQUENCE [LARGE SCALE GENOMIC DNA]</scope>
    <source>
        <strain evidence="1 2">P105</strain>
    </source>
</reference>
<gene>
    <name evidence="1" type="ORF">IRI77_36305</name>
</gene>
<dbReference type="Proteomes" id="UP000593892">
    <property type="component" value="Chromosome"/>
</dbReference>
<dbReference type="AlphaFoldDB" id="A0A7S7NQV5"/>
<organism evidence="1 2">
    <name type="scientific">Paludibaculum fermentans</name>
    <dbReference type="NCBI Taxonomy" id="1473598"/>
    <lineage>
        <taxon>Bacteria</taxon>
        <taxon>Pseudomonadati</taxon>
        <taxon>Acidobacteriota</taxon>
        <taxon>Terriglobia</taxon>
        <taxon>Bryobacterales</taxon>
        <taxon>Bryobacteraceae</taxon>
        <taxon>Paludibaculum</taxon>
    </lineage>
</organism>
<accession>A0A7S7NQV5</accession>
<proteinExistence type="predicted"/>
<protein>
    <submittedName>
        <fullName evidence="1">Uncharacterized protein</fullName>
    </submittedName>
</protein>
<dbReference type="EMBL" id="CP063849">
    <property type="protein sequence ID" value="QOY88141.1"/>
    <property type="molecule type" value="Genomic_DNA"/>
</dbReference>
<evidence type="ECO:0000313" key="2">
    <source>
        <dbReference type="Proteomes" id="UP000593892"/>
    </source>
</evidence>